<reference evidence="2" key="1">
    <citation type="submission" date="2021-09" db="EMBL/GenBank/DDBJ databases">
        <authorList>
            <consortium name="AG Swart"/>
            <person name="Singh M."/>
            <person name="Singh A."/>
            <person name="Seah K."/>
            <person name="Emmerich C."/>
        </authorList>
    </citation>
    <scope>NUCLEOTIDE SEQUENCE</scope>
    <source>
        <strain evidence="2">ATCC30299</strain>
    </source>
</reference>
<organism evidence="2 3">
    <name type="scientific">Blepharisma stoltei</name>
    <dbReference type="NCBI Taxonomy" id="1481888"/>
    <lineage>
        <taxon>Eukaryota</taxon>
        <taxon>Sar</taxon>
        <taxon>Alveolata</taxon>
        <taxon>Ciliophora</taxon>
        <taxon>Postciliodesmatophora</taxon>
        <taxon>Heterotrichea</taxon>
        <taxon>Heterotrichida</taxon>
        <taxon>Blepharismidae</taxon>
        <taxon>Blepharisma</taxon>
    </lineage>
</organism>
<keyword evidence="3" id="KW-1185">Reference proteome</keyword>
<evidence type="ECO:0000313" key="3">
    <source>
        <dbReference type="Proteomes" id="UP001162131"/>
    </source>
</evidence>
<feature type="region of interest" description="Disordered" evidence="1">
    <location>
        <begin position="137"/>
        <end position="226"/>
    </location>
</feature>
<feature type="region of interest" description="Disordered" evidence="1">
    <location>
        <begin position="263"/>
        <end position="307"/>
    </location>
</feature>
<evidence type="ECO:0000256" key="1">
    <source>
        <dbReference type="SAM" id="MobiDB-lite"/>
    </source>
</evidence>
<evidence type="ECO:0000313" key="2">
    <source>
        <dbReference type="EMBL" id="CAG9319931.1"/>
    </source>
</evidence>
<gene>
    <name evidence="2" type="ORF">BSTOLATCC_MIC25175</name>
</gene>
<comment type="caution">
    <text evidence="2">The sequence shown here is derived from an EMBL/GenBank/DDBJ whole genome shotgun (WGS) entry which is preliminary data.</text>
</comment>
<feature type="compositionally biased region" description="Basic and acidic residues" evidence="1">
    <location>
        <begin position="137"/>
        <end position="153"/>
    </location>
</feature>
<feature type="compositionally biased region" description="Basic and acidic residues" evidence="1">
    <location>
        <begin position="175"/>
        <end position="226"/>
    </location>
</feature>
<dbReference type="EMBL" id="CAJZBQ010000024">
    <property type="protein sequence ID" value="CAG9319931.1"/>
    <property type="molecule type" value="Genomic_DNA"/>
</dbReference>
<feature type="compositionally biased region" description="Basic and acidic residues" evidence="1">
    <location>
        <begin position="291"/>
        <end position="301"/>
    </location>
</feature>
<proteinExistence type="predicted"/>
<name>A0AAU9J3Q8_9CILI</name>
<feature type="compositionally biased region" description="Basic and acidic residues" evidence="1">
    <location>
        <begin position="263"/>
        <end position="277"/>
    </location>
</feature>
<dbReference type="AlphaFoldDB" id="A0AAU9J3Q8"/>
<feature type="compositionally biased region" description="Polar residues" evidence="1">
    <location>
        <begin position="156"/>
        <end position="170"/>
    </location>
</feature>
<sequence>MSKNFKPLLHDSYNVGKHIKSSKKRFTWKFELDGQEHVVDLYVSKISGKRKVLVDGDIKIQAKKSAIYGSYPLKIGRHNLLINEQIDSVFDLQVDNCSFEAGNQRTRAQSDFRYNDQYQYEAEPNLQQVLEARDPYQPRKSADPFAEKNEPYKSDFSYNDPFQNKSSQRRSLIAETRDPFENRKLNGLSGERRDPFENRRVGLSGERRDPFENRRTGSLAGEKRDPFENRRVDSFRKRPENNEEWERYEDFFDPEKYPYAEKEFGVESQRRESRVIERSTMPAQPSSAPKPVEEKPKEAAKPQDQTNLLDAPYQASTLPHDIFVSNTNTTSTKPTNNPFNGQAALANNFDWNSVAPKPEENKTQPPQTNFPPNAFPMGMPPQMGAQGMQQGQMNPMAAMMAYNQFMTGMMMGQYMNPQQPFR</sequence>
<accession>A0AAU9J3Q8</accession>
<protein>
    <submittedName>
        <fullName evidence="2">Uncharacterized protein</fullName>
    </submittedName>
</protein>
<dbReference type="Proteomes" id="UP001162131">
    <property type="component" value="Unassembled WGS sequence"/>
</dbReference>